<accession>A0A327KWV4</accession>
<gene>
    <name evidence="1" type="ORF">CH341_18430</name>
</gene>
<proteinExistence type="predicted"/>
<evidence type="ECO:0000313" key="1">
    <source>
        <dbReference type="EMBL" id="RAI42637.1"/>
    </source>
</evidence>
<protein>
    <submittedName>
        <fullName evidence="1">Uncharacterized protein</fullName>
    </submittedName>
</protein>
<sequence length="240" mass="26897">MLTFDFREWEIKASAIDGASRQVPFVIAYALTKSMQDAREAERTEMVSVFDRPRAYTLNSMRVIPATKQTLTAELSFKTGSRPASKWLAPEVTGGSRQVKAFERMLAAKGALKPGEFVVPGKGVRLDAQGNIPRATLMAIAQSLGIVASRPTRKGVPAKRQQKPVFVVRSGLLHPGVYQRSGGRGIVPLLLFVTSPTYEKRLHYYETARRVVPESFRRHFHEGWQRFVVDDVRRSVRRAG</sequence>
<dbReference type="AlphaFoldDB" id="A0A327KWV4"/>
<name>A0A327KWV4_9BRAD</name>
<comment type="caution">
    <text evidence="1">The sequence shown here is derived from an EMBL/GenBank/DDBJ whole genome shotgun (WGS) entry which is preliminary data.</text>
</comment>
<dbReference type="EMBL" id="NPEX01000137">
    <property type="protein sequence ID" value="RAI42637.1"/>
    <property type="molecule type" value="Genomic_DNA"/>
</dbReference>
<dbReference type="OrthoDB" id="6871774at2"/>
<dbReference type="Proteomes" id="UP000249130">
    <property type="component" value="Unassembled WGS sequence"/>
</dbReference>
<evidence type="ECO:0000313" key="2">
    <source>
        <dbReference type="Proteomes" id="UP000249130"/>
    </source>
</evidence>
<keyword evidence="2" id="KW-1185">Reference proteome</keyword>
<organism evidence="1 2">
    <name type="scientific">Rhodoplanes roseus</name>
    <dbReference type="NCBI Taxonomy" id="29409"/>
    <lineage>
        <taxon>Bacteria</taxon>
        <taxon>Pseudomonadati</taxon>
        <taxon>Pseudomonadota</taxon>
        <taxon>Alphaproteobacteria</taxon>
        <taxon>Hyphomicrobiales</taxon>
        <taxon>Nitrobacteraceae</taxon>
        <taxon>Rhodoplanes</taxon>
    </lineage>
</organism>
<dbReference type="RefSeq" id="WP_111420471.1">
    <property type="nucleotide sequence ID" value="NZ_NPEX01000137.1"/>
</dbReference>
<reference evidence="1 2" key="1">
    <citation type="submission" date="2017-07" db="EMBL/GenBank/DDBJ databases">
        <title>Draft Genome Sequences of Select Purple Nonsulfur Bacteria.</title>
        <authorList>
            <person name="Lasarre B."/>
            <person name="Mckinlay J.B."/>
        </authorList>
    </citation>
    <scope>NUCLEOTIDE SEQUENCE [LARGE SCALE GENOMIC DNA]</scope>
    <source>
        <strain evidence="1 2">DSM 5909</strain>
    </source>
</reference>